<dbReference type="EC" id="2.4.1.-" evidence="10"/>
<feature type="transmembrane region" description="Helical" evidence="10">
    <location>
        <begin position="38"/>
        <end position="60"/>
    </location>
</feature>
<evidence type="ECO:0000256" key="2">
    <source>
        <dbReference type="ARBA" id="ARBA00004922"/>
    </source>
</evidence>
<dbReference type="Pfam" id="PF03901">
    <property type="entry name" value="Glyco_transf_22"/>
    <property type="match status" value="1"/>
</dbReference>
<keyword evidence="4 10" id="KW-0328">Glycosyltransferase</keyword>
<evidence type="ECO:0000313" key="12">
    <source>
        <dbReference type="Proteomes" id="UP001217417"/>
    </source>
</evidence>
<dbReference type="GO" id="GO:0006487">
    <property type="term" value="P:protein N-linked glycosylation"/>
    <property type="evidence" value="ECO:0007669"/>
    <property type="project" value="TreeGrafter"/>
</dbReference>
<evidence type="ECO:0000256" key="5">
    <source>
        <dbReference type="ARBA" id="ARBA00022679"/>
    </source>
</evidence>
<comment type="caution">
    <text evidence="11">The sequence shown here is derived from an EMBL/GenBank/DDBJ whole genome shotgun (WGS) entry which is preliminary data.</text>
</comment>
<evidence type="ECO:0000256" key="3">
    <source>
        <dbReference type="ARBA" id="ARBA00007063"/>
    </source>
</evidence>
<keyword evidence="7 10" id="KW-0256">Endoplasmic reticulum</keyword>
<dbReference type="RefSeq" id="XP_056047682.1">
    <property type="nucleotide sequence ID" value="XM_056186427.1"/>
</dbReference>
<organism evidence="11 12">
    <name type="scientific">Lipomyces tetrasporus</name>
    <dbReference type="NCBI Taxonomy" id="54092"/>
    <lineage>
        <taxon>Eukaryota</taxon>
        <taxon>Fungi</taxon>
        <taxon>Dikarya</taxon>
        <taxon>Ascomycota</taxon>
        <taxon>Saccharomycotina</taxon>
        <taxon>Lipomycetes</taxon>
        <taxon>Lipomycetales</taxon>
        <taxon>Lipomycetaceae</taxon>
        <taxon>Lipomyces</taxon>
    </lineage>
</organism>
<keyword evidence="9 10" id="KW-0472">Membrane</keyword>
<feature type="transmembrane region" description="Helical" evidence="10">
    <location>
        <begin position="204"/>
        <end position="227"/>
    </location>
</feature>
<proteinExistence type="inferred from homology"/>
<comment type="pathway">
    <text evidence="2">Protein modification; protein glycosylation.</text>
</comment>
<evidence type="ECO:0000256" key="6">
    <source>
        <dbReference type="ARBA" id="ARBA00022692"/>
    </source>
</evidence>
<evidence type="ECO:0000256" key="4">
    <source>
        <dbReference type="ARBA" id="ARBA00022676"/>
    </source>
</evidence>
<sequence length="447" mass="50718">MFHASVTFLPSSFSMYFTMLAFSRILDGNARYAPQSALFMFAISGILGWPFALAIAIPFLVQTAWMVFVNPQRRRMISGIFKAIGYSLALVVVVVGIDSFAFKKLQIVPLNIVLYNIFGTQETGPNIFGTEPWTYYVLNLALNFNIVAVLAYSSILVWIIGSTLPSSKVIISSYIGNVKIFSIISPLFLWTAIFVAQPHKEERFFYVVYPLLCLNAAIAFDSFLAIYKAGLGRIGLPKSVIADWTSSAQTLLLLSTLALWCSRIMALHSFYYAPLEVYGNLFNVTAVSDMSDPPLNVCVGREWYRFPSSYFLPKNMRLKFIKSDFNGMLPTEFAEGVSWYEGASLIPEGLNNENREEMSFYVRVDECDYLVDSNFTTSGQEGTFEKQFITDVENWEIVRCAPFLDSDRSTLLARVIKLPDFVEMMIPAEATYFHREWTSYCLLKRRK</sequence>
<dbReference type="EMBL" id="JARPMG010000001">
    <property type="protein sequence ID" value="KAJ8104232.1"/>
    <property type="molecule type" value="Genomic_DNA"/>
</dbReference>
<evidence type="ECO:0000313" key="11">
    <source>
        <dbReference type="EMBL" id="KAJ8104232.1"/>
    </source>
</evidence>
<feature type="transmembrane region" description="Helical" evidence="10">
    <location>
        <begin position="136"/>
        <end position="160"/>
    </location>
</feature>
<evidence type="ECO:0000256" key="8">
    <source>
        <dbReference type="ARBA" id="ARBA00022989"/>
    </source>
</evidence>
<comment type="subcellular location">
    <subcellularLocation>
        <location evidence="1 10">Endoplasmic reticulum membrane</location>
        <topology evidence="1 10">Multi-pass membrane protein</topology>
    </subcellularLocation>
</comment>
<keyword evidence="12" id="KW-1185">Reference proteome</keyword>
<accession>A0AAD7QZ90</accession>
<dbReference type="Proteomes" id="UP001217417">
    <property type="component" value="Unassembled WGS sequence"/>
</dbReference>
<dbReference type="PANTHER" id="PTHR22760:SF2">
    <property type="entry name" value="ALPHA-1,2-MANNOSYLTRANSFERASE ALG9"/>
    <property type="match status" value="1"/>
</dbReference>
<keyword evidence="5" id="KW-0808">Transferase</keyword>
<gene>
    <name evidence="11" type="ORF">POJ06DRAFT_243981</name>
</gene>
<feature type="transmembrane region" description="Helical" evidence="10">
    <location>
        <begin position="80"/>
        <end position="102"/>
    </location>
</feature>
<keyword evidence="8 10" id="KW-1133">Transmembrane helix</keyword>
<dbReference type="GeneID" id="80881593"/>
<dbReference type="GO" id="GO:0000026">
    <property type="term" value="F:alpha-1,2-mannosyltransferase activity"/>
    <property type="evidence" value="ECO:0007669"/>
    <property type="project" value="TreeGrafter"/>
</dbReference>
<feature type="transmembrane region" description="Helical" evidence="10">
    <location>
        <begin position="180"/>
        <end position="197"/>
    </location>
</feature>
<evidence type="ECO:0000256" key="1">
    <source>
        <dbReference type="ARBA" id="ARBA00004477"/>
    </source>
</evidence>
<reference evidence="11" key="1">
    <citation type="submission" date="2023-03" db="EMBL/GenBank/DDBJ databases">
        <title>Near-Complete genome sequence of Lipomyces tetrasporous NRRL Y-64009, an oleaginous yeast capable of growing on lignocellulosic hydrolysates.</title>
        <authorList>
            <consortium name="Lawrence Berkeley National Laboratory"/>
            <person name="Jagtap S.S."/>
            <person name="Liu J.-J."/>
            <person name="Walukiewicz H.E."/>
            <person name="Pangilinan J."/>
            <person name="Lipzen A."/>
            <person name="Ahrendt S."/>
            <person name="Koriabine M."/>
            <person name="Cobaugh K."/>
            <person name="Salamov A."/>
            <person name="Yoshinaga Y."/>
            <person name="Ng V."/>
            <person name="Daum C."/>
            <person name="Grigoriev I.V."/>
            <person name="Slininger P.J."/>
            <person name="Dien B.S."/>
            <person name="Jin Y.-S."/>
            <person name="Rao C.V."/>
        </authorList>
    </citation>
    <scope>NUCLEOTIDE SEQUENCE</scope>
    <source>
        <strain evidence="11">NRRL Y-64009</strain>
    </source>
</reference>
<dbReference type="AlphaFoldDB" id="A0AAD7QZ90"/>
<name>A0AAD7QZ90_9ASCO</name>
<keyword evidence="6 10" id="KW-0812">Transmembrane</keyword>
<feature type="transmembrane region" description="Helical" evidence="10">
    <location>
        <begin position="6"/>
        <end position="26"/>
    </location>
</feature>
<evidence type="ECO:0000256" key="7">
    <source>
        <dbReference type="ARBA" id="ARBA00022824"/>
    </source>
</evidence>
<evidence type="ECO:0000256" key="9">
    <source>
        <dbReference type="ARBA" id="ARBA00023136"/>
    </source>
</evidence>
<evidence type="ECO:0000256" key="10">
    <source>
        <dbReference type="RuleBase" id="RU363075"/>
    </source>
</evidence>
<dbReference type="InterPro" id="IPR005599">
    <property type="entry name" value="GPI_mannosylTrfase"/>
</dbReference>
<comment type="similarity">
    <text evidence="3 10">Belongs to the glycosyltransferase 22 family.</text>
</comment>
<dbReference type="PANTHER" id="PTHR22760">
    <property type="entry name" value="GLYCOSYLTRANSFERASE"/>
    <property type="match status" value="1"/>
</dbReference>
<dbReference type="GO" id="GO:0005789">
    <property type="term" value="C:endoplasmic reticulum membrane"/>
    <property type="evidence" value="ECO:0007669"/>
    <property type="project" value="UniProtKB-SubCell"/>
</dbReference>
<protein>
    <recommendedName>
        <fullName evidence="10">Mannosyltransferase</fullName>
        <ecNumber evidence="10">2.4.1.-</ecNumber>
    </recommendedName>
</protein>